<feature type="region of interest" description="Disordered" evidence="1">
    <location>
        <begin position="95"/>
        <end position="114"/>
    </location>
</feature>
<name>A0A6A4L3A9_9ERIC</name>
<accession>A0A6A4L3A9</accession>
<keyword evidence="4" id="KW-1185">Reference proteome</keyword>
<feature type="domain" description="DUF4408" evidence="2">
    <location>
        <begin position="20"/>
        <end position="40"/>
    </location>
</feature>
<organism evidence="3 4">
    <name type="scientific">Rhododendron williamsianum</name>
    <dbReference type="NCBI Taxonomy" id="262921"/>
    <lineage>
        <taxon>Eukaryota</taxon>
        <taxon>Viridiplantae</taxon>
        <taxon>Streptophyta</taxon>
        <taxon>Embryophyta</taxon>
        <taxon>Tracheophyta</taxon>
        <taxon>Spermatophyta</taxon>
        <taxon>Magnoliopsida</taxon>
        <taxon>eudicotyledons</taxon>
        <taxon>Gunneridae</taxon>
        <taxon>Pentapetalae</taxon>
        <taxon>asterids</taxon>
        <taxon>Ericales</taxon>
        <taxon>Ericaceae</taxon>
        <taxon>Ericoideae</taxon>
        <taxon>Rhodoreae</taxon>
        <taxon>Rhododendron</taxon>
    </lineage>
</organism>
<evidence type="ECO:0000313" key="4">
    <source>
        <dbReference type="Proteomes" id="UP000428333"/>
    </source>
</evidence>
<evidence type="ECO:0000259" key="2">
    <source>
        <dbReference type="Pfam" id="PF14364"/>
    </source>
</evidence>
<dbReference type="InterPro" id="IPR025520">
    <property type="entry name" value="DUF4408"/>
</dbReference>
<dbReference type="Proteomes" id="UP000428333">
    <property type="component" value="Linkage Group LG08"/>
</dbReference>
<dbReference type="PANTHER" id="PTHR35762:SF2">
    <property type="entry name" value="TRANSMEMBRANE PROTEIN"/>
    <property type="match status" value="1"/>
</dbReference>
<reference evidence="3 4" key="1">
    <citation type="journal article" date="2019" name="Genome Biol. Evol.">
        <title>The Rhododendron genome and chromosomal organization provide insight into shared whole-genome duplications across the heath family (Ericaceae).</title>
        <authorList>
            <person name="Soza V.L."/>
            <person name="Lindsley D."/>
            <person name="Waalkes A."/>
            <person name="Ramage E."/>
            <person name="Patwardhan R.P."/>
            <person name="Burton J.N."/>
            <person name="Adey A."/>
            <person name="Kumar A."/>
            <person name="Qiu R."/>
            <person name="Shendure J."/>
            <person name="Hall B."/>
        </authorList>
    </citation>
    <scope>NUCLEOTIDE SEQUENCE [LARGE SCALE GENOMIC DNA]</scope>
    <source>
        <strain evidence="3">RSF 1966-606</strain>
    </source>
</reference>
<evidence type="ECO:0000256" key="1">
    <source>
        <dbReference type="SAM" id="MobiDB-lite"/>
    </source>
</evidence>
<dbReference type="Pfam" id="PF14364">
    <property type="entry name" value="DUF4408"/>
    <property type="match status" value="1"/>
</dbReference>
<dbReference type="AlphaFoldDB" id="A0A6A4L3A9"/>
<dbReference type="EMBL" id="QEFC01002095">
    <property type="protein sequence ID" value="KAE9454756.1"/>
    <property type="molecule type" value="Genomic_DNA"/>
</dbReference>
<feature type="compositionally biased region" description="Acidic residues" evidence="1">
    <location>
        <begin position="101"/>
        <end position="113"/>
    </location>
</feature>
<sequence length="142" mass="16151">MNHLAFVSLPNFNIPFFSNPKFLFIVGNAIIVFLVGESKLSNPPPSPATEIYNEGPYNEYVGKSQKNCEFSSQMEKKGEGKLGIKFLTEESVKNIEKQAEEREEEEEGGLETEELTKRVEDFIARVNRQRLVEARFEDCGRG</sequence>
<dbReference type="OrthoDB" id="781735at2759"/>
<feature type="non-terminal residue" evidence="3">
    <location>
        <position position="1"/>
    </location>
</feature>
<evidence type="ECO:0000313" key="3">
    <source>
        <dbReference type="EMBL" id="KAE9454756.1"/>
    </source>
</evidence>
<protein>
    <recommendedName>
        <fullName evidence="2">DUF4408 domain-containing protein</fullName>
    </recommendedName>
</protein>
<proteinExistence type="predicted"/>
<dbReference type="PANTHER" id="PTHR35762">
    <property type="entry name" value="TRANSMEMBRANE PROTEIN"/>
    <property type="match status" value="1"/>
</dbReference>
<comment type="caution">
    <text evidence="3">The sequence shown here is derived from an EMBL/GenBank/DDBJ whole genome shotgun (WGS) entry which is preliminary data.</text>
</comment>
<gene>
    <name evidence="3" type="ORF">C3L33_13334</name>
</gene>